<dbReference type="RefSeq" id="WP_131852374.1">
    <property type="nucleotide sequence ID" value="NZ_SKFH01000018.1"/>
</dbReference>
<comment type="caution">
    <text evidence="1">The sequence shown here is derived from an EMBL/GenBank/DDBJ whole genome shotgun (WGS) entry which is preliminary data.</text>
</comment>
<dbReference type="EMBL" id="SKFH01000018">
    <property type="protein sequence ID" value="TCZ69902.1"/>
    <property type="molecule type" value="Genomic_DNA"/>
</dbReference>
<proteinExistence type="predicted"/>
<protein>
    <submittedName>
        <fullName evidence="1">Uncharacterized protein</fullName>
    </submittedName>
</protein>
<reference evidence="1 2" key="1">
    <citation type="submission" date="2019-03" db="EMBL/GenBank/DDBJ databases">
        <authorList>
            <person name="Kim M.K.M."/>
        </authorList>
    </citation>
    <scope>NUCLEOTIDE SEQUENCE [LARGE SCALE GENOMIC DNA]</scope>
    <source>
        <strain evidence="1 2">17J68-15</strain>
    </source>
</reference>
<sequence>MDLEALFTRQMAGRIPALLADGNAQAAVEYRFGTNDDYLGSPLLVSLAKSVAPDEDAALLYVFQRMLAADPALAVAGPEYPGGGAFFDRLLAYGCVSGPLLHRISTEDARAVLTSLFSEILSSPESSLHRNGLPVPLTVPFLQEELLQARAFANEWNDKRYWLETASAWYFFGWSFAD</sequence>
<dbReference type="Proteomes" id="UP000295164">
    <property type="component" value="Unassembled WGS sequence"/>
</dbReference>
<dbReference type="AlphaFoldDB" id="A0A4R4E2T9"/>
<evidence type="ECO:0000313" key="2">
    <source>
        <dbReference type="Proteomes" id="UP000295164"/>
    </source>
</evidence>
<gene>
    <name evidence="1" type="ORF">E0486_11740</name>
</gene>
<organism evidence="1 2">
    <name type="scientific">Flaviaesturariibacter aridisoli</name>
    <dbReference type="NCBI Taxonomy" id="2545761"/>
    <lineage>
        <taxon>Bacteria</taxon>
        <taxon>Pseudomonadati</taxon>
        <taxon>Bacteroidota</taxon>
        <taxon>Chitinophagia</taxon>
        <taxon>Chitinophagales</taxon>
        <taxon>Chitinophagaceae</taxon>
        <taxon>Flaviaestuariibacter</taxon>
    </lineage>
</organism>
<name>A0A4R4E2T9_9BACT</name>
<keyword evidence="2" id="KW-1185">Reference proteome</keyword>
<accession>A0A4R4E2T9</accession>
<evidence type="ECO:0000313" key="1">
    <source>
        <dbReference type="EMBL" id="TCZ69902.1"/>
    </source>
</evidence>